<organism evidence="2 3">
    <name type="scientific">Sphaeroforma arctica JP610</name>
    <dbReference type="NCBI Taxonomy" id="667725"/>
    <lineage>
        <taxon>Eukaryota</taxon>
        <taxon>Ichthyosporea</taxon>
        <taxon>Ichthyophonida</taxon>
        <taxon>Sphaeroforma</taxon>
    </lineage>
</organism>
<evidence type="ECO:0000313" key="3">
    <source>
        <dbReference type="Proteomes" id="UP000054560"/>
    </source>
</evidence>
<dbReference type="SUPFAM" id="SSF49899">
    <property type="entry name" value="Concanavalin A-like lectins/glucanases"/>
    <property type="match status" value="1"/>
</dbReference>
<dbReference type="Gene3D" id="2.60.120.200">
    <property type="match status" value="1"/>
</dbReference>
<proteinExistence type="predicted"/>
<name>A0A0L0GD18_9EUKA</name>
<dbReference type="InterPro" id="IPR013320">
    <property type="entry name" value="ConA-like_dom_sf"/>
</dbReference>
<dbReference type="AlphaFoldDB" id="A0A0L0GD18"/>
<feature type="compositionally biased region" description="Acidic residues" evidence="1">
    <location>
        <begin position="222"/>
        <end position="235"/>
    </location>
</feature>
<evidence type="ECO:0000313" key="2">
    <source>
        <dbReference type="EMBL" id="KNC86910.1"/>
    </source>
</evidence>
<dbReference type="RefSeq" id="XP_014160812.1">
    <property type="nucleotide sequence ID" value="XM_014305337.1"/>
</dbReference>
<feature type="region of interest" description="Disordered" evidence="1">
    <location>
        <begin position="214"/>
        <end position="237"/>
    </location>
</feature>
<keyword evidence="3" id="KW-1185">Reference proteome</keyword>
<accession>A0A0L0GD18</accession>
<dbReference type="EMBL" id="KQ241630">
    <property type="protein sequence ID" value="KNC86910.1"/>
    <property type="molecule type" value="Genomic_DNA"/>
</dbReference>
<evidence type="ECO:0000256" key="1">
    <source>
        <dbReference type="SAM" id="MobiDB-lite"/>
    </source>
</evidence>
<reference evidence="2 3" key="1">
    <citation type="submission" date="2011-02" db="EMBL/GenBank/DDBJ databases">
        <title>The Genome Sequence of Sphaeroforma arctica JP610.</title>
        <authorList>
            <consortium name="The Broad Institute Genome Sequencing Platform"/>
            <person name="Russ C."/>
            <person name="Cuomo C."/>
            <person name="Young S.K."/>
            <person name="Zeng Q."/>
            <person name="Gargeya S."/>
            <person name="Alvarado L."/>
            <person name="Berlin A."/>
            <person name="Chapman S.B."/>
            <person name="Chen Z."/>
            <person name="Freedman E."/>
            <person name="Gellesch M."/>
            <person name="Goldberg J."/>
            <person name="Griggs A."/>
            <person name="Gujja S."/>
            <person name="Heilman E."/>
            <person name="Heiman D."/>
            <person name="Howarth C."/>
            <person name="Mehta T."/>
            <person name="Neiman D."/>
            <person name="Pearson M."/>
            <person name="Roberts A."/>
            <person name="Saif S."/>
            <person name="Shea T."/>
            <person name="Shenoy N."/>
            <person name="Sisk P."/>
            <person name="Stolte C."/>
            <person name="Sykes S."/>
            <person name="White J."/>
            <person name="Yandava C."/>
            <person name="Burger G."/>
            <person name="Gray M.W."/>
            <person name="Holland P.W.H."/>
            <person name="King N."/>
            <person name="Lang F.B.F."/>
            <person name="Roger A.J."/>
            <person name="Ruiz-Trillo I."/>
            <person name="Haas B."/>
            <person name="Nusbaum C."/>
            <person name="Birren B."/>
        </authorList>
    </citation>
    <scope>NUCLEOTIDE SEQUENCE [LARGE SCALE GENOMIC DNA]</scope>
    <source>
        <strain evidence="2 3">JP610</strain>
    </source>
</reference>
<gene>
    <name evidence="2" type="ORF">SARC_00955</name>
</gene>
<dbReference type="Proteomes" id="UP000054560">
    <property type="component" value="Unassembled WGS sequence"/>
</dbReference>
<dbReference type="GeneID" id="25901459"/>
<protein>
    <submittedName>
        <fullName evidence="2">Uncharacterized protein</fullName>
    </submittedName>
</protein>
<sequence length="492" mass="53854">MTYLRIHHFSGANFRHTNASTESSGVFRVLAQSSGSNCTDLLDESDLGLLWADQEWHFVAMSYDYARGLVSVYMDDRQHYSCDDQANAPIVDTLKREDPYDDPYIMVGNSDKPSDTAYTTAAVDGAFNGSMDDIRFYTVPLTEAQIDRVRRNSPAQPPTDIADSLYAWFNFATGAHTGDVQPVHNHGIRITTGQGINVYKPRFVVSDAPIPGLLQETTQTETETETESETQENEGESAVVLVQRRQAVDEGAPTAMRVVNGGQGMTVEFKIKFPYPEANFLYTVIEEPHASLNVTNAPDAGTFTVTADNGTASELDTVLPVQGLGTSLTFTPNASFYGNLSYTVRLTTALLSDGAGGNSSQPITLRIEIEQAVLPLLGSGGRAIRCDGVNDYMYAPYFEWPLQNYTDPTDNISRFGGGPITIEGWMYLSSDSSAYGTLASIGKGATPYRSYAQKMLYPGDTTGRLEFSMPTGSNRQVRAIDGPTRLWLLPRD</sequence>